<gene>
    <name evidence="1" type="ordered locus">CJA_3748</name>
</gene>
<dbReference type="AlphaFoldDB" id="B3PI05"/>
<dbReference type="Proteomes" id="UP000001036">
    <property type="component" value="Chromosome"/>
</dbReference>
<accession>B3PI05</accession>
<evidence type="ECO:0000313" key="2">
    <source>
        <dbReference type="Proteomes" id="UP000001036"/>
    </source>
</evidence>
<evidence type="ECO:0000313" key="1">
    <source>
        <dbReference type="EMBL" id="ACE83107.1"/>
    </source>
</evidence>
<dbReference type="KEGG" id="cja:CJA_3748"/>
<proteinExistence type="predicted"/>
<reference evidence="1 2" key="1">
    <citation type="journal article" date="2008" name="J. Bacteriol.">
        <title>Insights into plant cell wall degradation from the genome sequence of the soil bacterium Cellvibrio japonicus.</title>
        <authorList>
            <person name="Deboy R.T."/>
            <person name="Mongodin E.F."/>
            <person name="Fouts D.E."/>
            <person name="Tailford L.E."/>
            <person name="Khouri H."/>
            <person name="Emerson J.B."/>
            <person name="Mohamoud Y."/>
            <person name="Watkins K."/>
            <person name="Henrissat B."/>
            <person name="Gilbert H.J."/>
            <person name="Nelson K.E."/>
        </authorList>
    </citation>
    <scope>NUCLEOTIDE SEQUENCE [LARGE SCALE GENOMIC DNA]</scope>
    <source>
        <strain evidence="1 2">Ueda107</strain>
    </source>
</reference>
<keyword evidence="2" id="KW-1185">Reference proteome</keyword>
<dbReference type="STRING" id="498211.CJA_3748"/>
<sequence>MQNWSVNSVYSHLGQNIPAQKICKKMYLDSLNARMHVVHKKPYKKHVFIHTKNKTYYFFVIKLSKII</sequence>
<dbReference type="HOGENOM" id="CLU_2804587_0_0_6"/>
<organism evidence="1 2">
    <name type="scientific">Cellvibrio japonicus (strain Ueda107)</name>
    <name type="common">Pseudomonas fluorescens subsp. cellulosa</name>
    <dbReference type="NCBI Taxonomy" id="498211"/>
    <lineage>
        <taxon>Bacteria</taxon>
        <taxon>Pseudomonadati</taxon>
        <taxon>Pseudomonadota</taxon>
        <taxon>Gammaproteobacteria</taxon>
        <taxon>Cellvibrionales</taxon>
        <taxon>Cellvibrionaceae</taxon>
        <taxon>Cellvibrio</taxon>
    </lineage>
</organism>
<protein>
    <submittedName>
        <fullName evidence="1">Uncharacterized protein</fullName>
    </submittedName>
</protein>
<dbReference type="EMBL" id="CP000934">
    <property type="protein sequence ID" value="ACE83107.1"/>
    <property type="molecule type" value="Genomic_DNA"/>
</dbReference>
<name>B3PI05_CELJU</name>